<dbReference type="Gene3D" id="3.40.1350.10">
    <property type="match status" value="1"/>
</dbReference>
<dbReference type="InterPro" id="IPR011335">
    <property type="entry name" value="Restrct_endonuc-II-like"/>
</dbReference>
<feature type="compositionally biased region" description="Basic residues" evidence="3">
    <location>
        <begin position="388"/>
        <end position="403"/>
    </location>
</feature>
<evidence type="ECO:0000313" key="4">
    <source>
        <dbReference type="EMBL" id="KAL1607970.1"/>
    </source>
</evidence>
<organism evidence="4 5">
    <name type="scientific">Paraconiothyrium brasiliense</name>
    <dbReference type="NCBI Taxonomy" id="300254"/>
    <lineage>
        <taxon>Eukaryota</taxon>
        <taxon>Fungi</taxon>
        <taxon>Dikarya</taxon>
        <taxon>Ascomycota</taxon>
        <taxon>Pezizomycotina</taxon>
        <taxon>Dothideomycetes</taxon>
        <taxon>Pleosporomycetidae</taxon>
        <taxon>Pleosporales</taxon>
        <taxon>Massarineae</taxon>
        <taxon>Didymosphaeriaceae</taxon>
        <taxon>Paraconiothyrium</taxon>
    </lineage>
</organism>
<proteinExistence type="predicted"/>
<dbReference type="PRINTS" id="PR00929">
    <property type="entry name" value="ATHOOK"/>
</dbReference>
<comment type="subcellular location">
    <subcellularLocation>
        <location evidence="1">Mitochondrion</location>
    </subcellularLocation>
</comment>
<reference evidence="4 5" key="1">
    <citation type="submission" date="2024-02" db="EMBL/GenBank/DDBJ databases">
        <title>De novo assembly and annotation of 12 fungi associated with fruit tree decline syndrome in Ontario, Canada.</title>
        <authorList>
            <person name="Sulman M."/>
            <person name="Ellouze W."/>
            <person name="Ilyukhin E."/>
        </authorList>
    </citation>
    <scope>NUCLEOTIDE SEQUENCE [LARGE SCALE GENOMIC DNA]</scope>
    <source>
        <strain evidence="4 5">M42-189</strain>
    </source>
</reference>
<name>A0ABR3RU82_9PLEO</name>
<keyword evidence="2" id="KW-0496">Mitochondrion</keyword>
<sequence length="441" mass="49099">MRLLARPTWLTRRIPLSRLLRTNPHGAVHHTSTTNVAPIEIPKLLVKPGSVNHNSLSTYLDYATRTKLRPDRTVYIGTHYEYTAAEALLRLGFSLIRTGQKNDAGIDLIGHWMLSFLREPMPVIVQCKARVKTCSPNEIRELEGAFQSVPPEWRRKDVLGLLITNQKATEGLRKQMYLSTRPLAFLQISKSGTITQFVWNRAAAERGLEGVGVTPRYTVLPPEMNESDKEVEMIYRCEDRPRDAHGRFLSDPYAKLRKKGASRTVITDIQLTWLGTPVSADKDELALETAKRMAAIAQAHGITHMESEKPTKPKRGRPPGSKNKNGYKSRVKTVKVKGQQSGSRNKVKVTAVSVIEPQGKGRVGRPSKAVRDVFGDEGSGVIMARPVPPKRGRGRPPKSRPVKKVSEQAALDIDGSRDVPVESATPEKRGQPRQMVTVPDD</sequence>
<protein>
    <recommendedName>
        <fullName evidence="6">Required for respiratory growth protein 7, mitochondrial</fullName>
    </recommendedName>
</protein>
<dbReference type="PANTHER" id="PTHR28133">
    <property type="entry name" value="REQUIRED FOR RESPIRATORY GROWTH PROTEIN 7, MITOCHONDRIAL"/>
    <property type="match status" value="1"/>
</dbReference>
<keyword evidence="5" id="KW-1185">Reference proteome</keyword>
<comment type="caution">
    <text evidence="4">The sequence shown here is derived from an EMBL/GenBank/DDBJ whole genome shotgun (WGS) entry which is preliminary data.</text>
</comment>
<dbReference type="PANTHER" id="PTHR28133:SF1">
    <property type="entry name" value="REQUIRED FOR RESPIRATORY GROWTH PROTEIN 7, MITOCHONDRIAL"/>
    <property type="match status" value="1"/>
</dbReference>
<evidence type="ECO:0000256" key="2">
    <source>
        <dbReference type="ARBA" id="ARBA00023128"/>
    </source>
</evidence>
<feature type="compositionally biased region" description="Basic and acidic residues" evidence="3">
    <location>
        <begin position="414"/>
        <end position="430"/>
    </location>
</feature>
<dbReference type="Proteomes" id="UP001521785">
    <property type="component" value="Unassembled WGS sequence"/>
</dbReference>
<evidence type="ECO:0000256" key="1">
    <source>
        <dbReference type="ARBA" id="ARBA00004173"/>
    </source>
</evidence>
<evidence type="ECO:0008006" key="6">
    <source>
        <dbReference type="Google" id="ProtNLM"/>
    </source>
</evidence>
<feature type="compositionally biased region" description="Basic residues" evidence="3">
    <location>
        <begin position="325"/>
        <end position="335"/>
    </location>
</feature>
<gene>
    <name evidence="4" type="ORF">SLS60_002909</name>
</gene>
<feature type="region of interest" description="Disordered" evidence="3">
    <location>
        <begin position="300"/>
        <end position="441"/>
    </location>
</feature>
<evidence type="ECO:0000313" key="5">
    <source>
        <dbReference type="Proteomes" id="UP001521785"/>
    </source>
</evidence>
<evidence type="ECO:0000256" key="3">
    <source>
        <dbReference type="SAM" id="MobiDB-lite"/>
    </source>
</evidence>
<dbReference type="SUPFAM" id="SSF52980">
    <property type="entry name" value="Restriction endonuclease-like"/>
    <property type="match status" value="1"/>
</dbReference>
<dbReference type="InterPro" id="IPR018828">
    <property type="entry name" value="RRG7"/>
</dbReference>
<dbReference type="EMBL" id="JAKJXO020000003">
    <property type="protein sequence ID" value="KAL1607970.1"/>
    <property type="molecule type" value="Genomic_DNA"/>
</dbReference>
<dbReference type="Pfam" id="PF10356">
    <property type="entry name" value="RRG7"/>
    <property type="match status" value="2"/>
</dbReference>
<dbReference type="InterPro" id="IPR017956">
    <property type="entry name" value="AT_hook_DNA-bd_motif"/>
</dbReference>
<dbReference type="InterPro" id="IPR011856">
    <property type="entry name" value="tRNA_endonuc-like_dom_sf"/>
</dbReference>
<accession>A0ABR3RU82</accession>